<protein>
    <submittedName>
        <fullName evidence="2">Uncharacterized protein</fullName>
    </submittedName>
</protein>
<accession>A0ABW1ERA9</accession>
<evidence type="ECO:0000313" key="2">
    <source>
        <dbReference type="EMBL" id="MFC5884497.1"/>
    </source>
</evidence>
<evidence type="ECO:0000313" key="3">
    <source>
        <dbReference type="Proteomes" id="UP001596067"/>
    </source>
</evidence>
<evidence type="ECO:0000256" key="1">
    <source>
        <dbReference type="SAM" id="MobiDB-lite"/>
    </source>
</evidence>
<comment type="caution">
    <text evidence="2">The sequence shown here is derived from an EMBL/GenBank/DDBJ whole genome shotgun (WGS) entry which is preliminary data.</text>
</comment>
<organism evidence="2 3">
    <name type="scientific">Kitasatospora aburaviensis</name>
    <dbReference type="NCBI Taxonomy" id="67265"/>
    <lineage>
        <taxon>Bacteria</taxon>
        <taxon>Bacillati</taxon>
        <taxon>Actinomycetota</taxon>
        <taxon>Actinomycetes</taxon>
        <taxon>Kitasatosporales</taxon>
        <taxon>Streptomycetaceae</taxon>
        <taxon>Kitasatospora</taxon>
    </lineage>
</organism>
<keyword evidence="3" id="KW-1185">Reference proteome</keyword>
<dbReference type="EMBL" id="JBHSOD010000005">
    <property type="protein sequence ID" value="MFC5884497.1"/>
    <property type="molecule type" value="Genomic_DNA"/>
</dbReference>
<sequence>QSPPRTHSTRRQATRQPRPQPHESEHLVQAERLVERGLNGRNPFRVGIGFGGDWNRIEALWASGELTTHRLGELFLVDVVLRDIDGNDPERWGFPGSSYTIIFTPRDAP</sequence>
<feature type="region of interest" description="Disordered" evidence="1">
    <location>
        <begin position="1"/>
        <end position="26"/>
    </location>
</feature>
<proteinExistence type="predicted"/>
<dbReference type="Proteomes" id="UP001596067">
    <property type="component" value="Unassembled WGS sequence"/>
</dbReference>
<feature type="non-terminal residue" evidence="2">
    <location>
        <position position="1"/>
    </location>
</feature>
<name>A0ABW1ERA9_9ACTN</name>
<reference evidence="3" key="1">
    <citation type="journal article" date="2019" name="Int. J. Syst. Evol. Microbiol.">
        <title>The Global Catalogue of Microorganisms (GCM) 10K type strain sequencing project: providing services to taxonomists for standard genome sequencing and annotation.</title>
        <authorList>
            <consortium name="The Broad Institute Genomics Platform"/>
            <consortium name="The Broad Institute Genome Sequencing Center for Infectious Disease"/>
            <person name="Wu L."/>
            <person name="Ma J."/>
        </authorList>
    </citation>
    <scope>NUCLEOTIDE SEQUENCE [LARGE SCALE GENOMIC DNA]</scope>
    <source>
        <strain evidence="3">CGMCC 4.1469</strain>
    </source>
</reference>
<gene>
    <name evidence="2" type="ORF">ACFP0N_05770</name>
</gene>